<dbReference type="RefSeq" id="WP_122916079.1">
    <property type="nucleotide sequence ID" value="NZ_RHHQ01000003.1"/>
</dbReference>
<dbReference type="Pfam" id="PF08868">
    <property type="entry name" value="YugN"/>
    <property type="match status" value="1"/>
</dbReference>
<keyword evidence="2" id="KW-1185">Reference proteome</keyword>
<dbReference type="InterPro" id="IPR036491">
    <property type="entry name" value="YugN-like_sf"/>
</dbReference>
<organism evidence="1 2">
    <name type="scientific">Brevibacillus fluminis</name>
    <dbReference type="NCBI Taxonomy" id="511487"/>
    <lineage>
        <taxon>Bacteria</taxon>
        <taxon>Bacillati</taxon>
        <taxon>Bacillota</taxon>
        <taxon>Bacilli</taxon>
        <taxon>Bacillales</taxon>
        <taxon>Paenibacillaceae</taxon>
        <taxon>Brevibacillus</taxon>
    </lineage>
</organism>
<dbReference type="Proteomes" id="UP000271031">
    <property type="component" value="Unassembled WGS sequence"/>
</dbReference>
<sequence>MRKIPSSLTGKQGMFDTLREVLREDQFTLSNWEYEYGYFDKQLDMKAMVFLRLPIDTVSGELDDPAAVVQFGQPFVLKHVYQTGNDPDIGYASGPAIAASFNQFQEPQDKDAQVEDDYVEMAKQIVRRLEQKLV</sequence>
<accession>A0A3M8DW15</accession>
<dbReference type="InterPro" id="IPR014967">
    <property type="entry name" value="Uncharacterised_YugN-like"/>
</dbReference>
<evidence type="ECO:0000313" key="1">
    <source>
        <dbReference type="EMBL" id="RNB92373.1"/>
    </source>
</evidence>
<dbReference type="Gene3D" id="3.30.310.100">
    <property type="entry name" value="YugN-like"/>
    <property type="match status" value="1"/>
</dbReference>
<evidence type="ECO:0000313" key="2">
    <source>
        <dbReference type="Proteomes" id="UP000271031"/>
    </source>
</evidence>
<protein>
    <recommendedName>
        <fullName evidence="3">YugN-like family protein</fullName>
    </recommendedName>
</protein>
<dbReference type="OrthoDB" id="2988890at2"/>
<comment type="caution">
    <text evidence="1">The sequence shown here is derived from an EMBL/GenBank/DDBJ whole genome shotgun (WGS) entry which is preliminary data.</text>
</comment>
<reference evidence="1 2" key="1">
    <citation type="submission" date="2018-10" db="EMBL/GenBank/DDBJ databases">
        <title>Phylogenomics of Brevibacillus.</title>
        <authorList>
            <person name="Dunlap C."/>
        </authorList>
    </citation>
    <scope>NUCLEOTIDE SEQUENCE [LARGE SCALE GENOMIC DNA]</scope>
    <source>
        <strain evidence="1 2">JCM 15716</strain>
    </source>
</reference>
<evidence type="ECO:0008006" key="3">
    <source>
        <dbReference type="Google" id="ProtNLM"/>
    </source>
</evidence>
<dbReference type="AlphaFoldDB" id="A0A3M8DW15"/>
<gene>
    <name evidence="1" type="ORF">EDM56_01355</name>
</gene>
<name>A0A3M8DW15_9BACL</name>
<proteinExistence type="predicted"/>
<dbReference type="EMBL" id="RHHQ01000003">
    <property type="protein sequence ID" value="RNB92373.1"/>
    <property type="molecule type" value="Genomic_DNA"/>
</dbReference>
<dbReference type="SUPFAM" id="SSF160755">
    <property type="entry name" value="YugN-like"/>
    <property type="match status" value="1"/>
</dbReference>